<dbReference type="EMBL" id="JAAMPI010000067">
    <property type="protein sequence ID" value="KAF4636430.1"/>
    <property type="molecule type" value="Genomic_DNA"/>
</dbReference>
<dbReference type="Pfam" id="PF23544">
    <property type="entry name" value="AtuA_ferredoxin"/>
    <property type="match status" value="1"/>
</dbReference>
<feature type="transmembrane region" description="Helical" evidence="6">
    <location>
        <begin position="703"/>
        <end position="721"/>
    </location>
</feature>
<keyword evidence="3 6" id="KW-0812">Transmembrane</keyword>
<comment type="subcellular location">
    <subcellularLocation>
        <location evidence="1">Membrane</location>
        <topology evidence="1">Multi-pass membrane protein</topology>
    </subcellularLocation>
</comment>
<gene>
    <name evidence="8" type="ORF">G7Y89_g1662</name>
</gene>
<feature type="transmembrane region" description="Helical" evidence="6">
    <location>
        <begin position="1032"/>
        <end position="1054"/>
    </location>
</feature>
<keyword evidence="5 6" id="KW-0472">Membrane</keyword>
<dbReference type="InterPro" id="IPR010573">
    <property type="entry name" value="MFS_Str1/Tri12-like"/>
</dbReference>
<feature type="transmembrane region" description="Helical" evidence="6">
    <location>
        <begin position="823"/>
        <end position="842"/>
    </location>
</feature>
<evidence type="ECO:0000256" key="2">
    <source>
        <dbReference type="ARBA" id="ARBA00022448"/>
    </source>
</evidence>
<dbReference type="Gene3D" id="1.20.1250.20">
    <property type="entry name" value="MFS general substrate transporter like domains"/>
    <property type="match status" value="1"/>
</dbReference>
<name>A0A8H4RWM3_9HELO</name>
<dbReference type="InterPro" id="IPR036259">
    <property type="entry name" value="MFS_trans_sf"/>
</dbReference>
<dbReference type="InterPro" id="IPR005829">
    <property type="entry name" value="Sugar_transporter_CS"/>
</dbReference>
<feature type="transmembrane region" description="Helical" evidence="6">
    <location>
        <begin position="1066"/>
        <end position="1089"/>
    </location>
</feature>
<evidence type="ECO:0000256" key="5">
    <source>
        <dbReference type="ARBA" id="ARBA00023136"/>
    </source>
</evidence>
<feature type="transmembrane region" description="Helical" evidence="6">
    <location>
        <begin position="791"/>
        <end position="811"/>
    </location>
</feature>
<organism evidence="8 9">
    <name type="scientific">Cudoniella acicularis</name>
    <dbReference type="NCBI Taxonomy" id="354080"/>
    <lineage>
        <taxon>Eukaryota</taxon>
        <taxon>Fungi</taxon>
        <taxon>Dikarya</taxon>
        <taxon>Ascomycota</taxon>
        <taxon>Pezizomycotina</taxon>
        <taxon>Leotiomycetes</taxon>
        <taxon>Helotiales</taxon>
        <taxon>Tricladiaceae</taxon>
        <taxon>Cudoniella</taxon>
    </lineage>
</organism>
<feature type="transmembrane region" description="Helical" evidence="6">
    <location>
        <begin position="978"/>
        <end position="1000"/>
    </location>
</feature>
<reference evidence="8 9" key="1">
    <citation type="submission" date="2020-03" db="EMBL/GenBank/DDBJ databases">
        <title>Draft Genome Sequence of Cudoniella acicularis.</title>
        <authorList>
            <person name="Buettner E."/>
            <person name="Kellner H."/>
        </authorList>
    </citation>
    <scope>NUCLEOTIDE SEQUENCE [LARGE SCALE GENOMIC DNA]</scope>
    <source>
        <strain evidence="8 9">DSM 108380</strain>
    </source>
</reference>
<dbReference type="PROSITE" id="PS50850">
    <property type="entry name" value="MFS"/>
    <property type="match status" value="1"/>
</dbReference>
<keyword evidence="2" id="KW-0813">Transport</keyword>
<evidence type="ECO:0000259" key="7">
    <source>
        <dbReference type="PROSITE" id="PS50850"/>
    </source>
</evidence>
<feature type="transmembrane region" description="Helical" evidence="6">
    <location>
        <begin position="758"/>
        <end position="779"/>
    </location>
</feature>
<feature type="transmembrane region" description="Helical" evidence="6">
    <location>
        <begin position="1007"/>
        <end position="1026"/>
    </location>
</feature>
<dbReference type="Pfam" id="PF07287">
    <property type="entry name" value="AtuA"/>
    <property type="match status" value="1"/>
</dbReference>
<dbReference type="CDD" id="cd06179">
    <property type="entry name" value="MFS_TRI12_like"/>
    <property type="match status" value="1"/>
</dbReference>
<feature type="transmembrane region" description="Helical" evidence="6">
    <location>
        <begin position="1158"/>
        <end position="1176"/>
    </location>
</feature>
<dbReference type="Pfam" id="PF06609">
    <property type="entry name" value="TRI12"/>
    <property type="match status" value="1"/>
</dbReference>
<evidence type="ECO:0000256" key="4">
    <source>
        <dbReference type="ARBA" id="ARBA00022989"/>
    </source>
</evidence>
<sequence length="1204" mass="131838">MQATKLPTLLRILLRIRGNTIPHIVGARGASGGFTDRARAIASLAKDPDIDAIVGDWLSENVMTGYGVGKVNALKAREGKNLTLEERMKTAQYASTFLQCFEPAIPHLAKNGAKLAVNAGASDTKLLAEVCKKMIQDAGFDLKVAWVEGDDVTEAFQSLVAEGEKFPSLIDGKCVQDWDFEPISAQCYLGSLGIAEALRQGADIVICGRVSDAAPTIGVAAWWHGWGPENFDELAGALIAGHLIECSAFITGGYYSGFKELRKQGKHLNLGFPIAEVNSAGEVTIVKEKNTGGLVSIDTVISQLVYEISGPLYYNSDVVAHLSDIKVAQVGEDQVHVTGVKGSPPPPTTRVGVTAHGGYQAEFHFYLAGLDIEEKCQWMEEQARHSIGDEIIKKFSLLEFQLHGTSVVNAPSLEIATVDFRIIAQTKDPELLNPNIPDGFSRCIMETVLQSCPGVSRSNDLRQTSPKSYFEYWVTLIPQDVCKHRVHCLFDANQIIDMGSPKITKTYPTQQLSYETQNPVPLESFGETTLAPLGYIVLGRSGDKAANCNIGFFTRRDDEYDWLRSFLTVEKMKELLGPTDYTRNAIDRFEIPNLRVVHFLLHNHLDRGYNACGKLDTLGKNDCEYIRAKLVEIPKKFLDRGKFDSTISPESPAEYEDEKPKLSWQTILAIFSLLWQYNAYLFTLIMPPAVLAFINADIGPNSNYIWITISWNLVAAIVVTVSGRLADIFGRRWFLITGAALGCIGSIVGATGQNINTMIISGVIFGFGGGFQEMCFSCVQEMVPNRFRFTILGICEVSNMPAMFSALISYAFIAHLKLGWRTCYWWCFAFEFMSVIFLFLFYKPPSFETKHLEDRKTKVQMLKELDYVGLFTFTAACTLLLVGINRGGTIAPWQSASVIAPIVIAGILFVVLGFWEVYAPLQHPILPPRLFKKWRDFTAVLVVVFVCGMLYYSNLALWPRVSSLLFVPANDTIMRGLYANMTNFSTIMAAIYCLGIMPWIGHERWQLIFLAVMQTAMIGGLSSLTIDDKGKAIAFVLLAGTAATASSPLVFGMVSLGLDDQADIGVAVGLVSTSRLIGGAIAGAIYTSIYTNHYADTIPSTLQTYASAAGFTGSFSALLKASATNTAAAYAKVAGITPSVITAAQTAVKVAYVDSFRLVFEVAIAFGGLAIIAACCTRSVEKGKKSNDRAIRLENEKVVDKVVV</sequence>
<comment type="caution">
    <text evidence="8">The sequence shown here is derived from an EMBL/GenBank/DDBJ whole genome shotgun (WGS) entry which is preliminary data.</text>
</comment>
<keyword evidence="4 6" id="KW-1133">Transmembrane helix</keyword>
<evidence type="ECO:0000256" key="6">
    <source>
        <dbReference type="SAM" id="Phobius"/>
    </source>
</evidence>
<evidence type="ECO:0000256" key="1">
    <source>
        <dbReference type="ARBA" id="ARBA00004141"/>
    </source>
</evidence>
<feature type="transmembrane region" description="Helical" evidence="6">
    <location>
        <begin position="865"/>
        <end position="884"/>
    </location>
</feature>
<evidence type="ECO:0000256" key="3">
    <source>
        <dbReference type="ARBA" id="ARBA00022692"/>
    </source>
</evidence>
<dbReference type="InterPro" id="IPR056362">
    <property type="entry name" value="AtuA-like_ferredoxin_dom"/>
</dbReference>
<dbReference type="InterPro" id="IPR020846">
    <property type="entry name" value="MFS_dom"/>
</dbReference>
<dbReference type="SUPFAM" id="SSF103473">
    <property type="entry name" value="MFS general substrate transporter"/>
    <property type="match status" value="1"/>
</dbReference>
<dbReference type="InterPro" id="IPR010839">
    <property type="entry name" value="AtuA_N"/>
</dbReference>
<feature type="transmembrane region" description="Helical" evidence="6">
    <location>
        <begin position="733"/>
        <end position="752"/>
    </location>
</feature>
<feature type="transmembrane region" description="Helical" evidence="6">
    <location>
        <begin position="896"/>
        <end position="918"/>
    </location>
</feature>
<feature type="transmembrane region" description="Helical" evidence="6">
    <location>
        <begin position="939"/>
        <end position="958"/>
    </location>
</feature>
<proteinExistence type="predicted"/>
<evidence type="ECO:0000313" key="9">
    <source>
        <dbReference type="Proteomes" id="UP000566819"/>
    </source>
</evidence>
<keyword evidence="9" id="KW-1185">Reference proteome</keyword>
<dbReference type="Proteomes" id="UP000566819">
    <property type="component" value="Unassembled WGS sequence"/>
</dbReference>
<accession>A0A8H4RWM3</accession>
<dbReference type="InterPro" id="IPR053791">
    <property type="entry name" value="MFS_Tri12-like"/>
</dbReference>
<protein>
    <recommendedName>
        <fullName evidence="7">Major facilitator superfamily (MFS) profile domain-containing protein</fullName>
    </recommendedName>
</protein>
<dbReference type="OrthoDB" id="10265871at2759"/>
<dbReference type="PANTHER" id="PTHR47585:SF2">
    <property type="entry name" value="DUF1446 DOMAIN PROTEIN (AFU_ORTHOLOGUE AFUA_6G11420)"/>
    <property type="match status" value="1"/>
</dbReference>
<dbReference type="PROSITE" id="PS00216">
    <property type="entry name" value="SUGAR_TRANSPORT_1"/>
    <property type="match status" value="1"/>
</dbReference>
<dbReference type="PANTHER" id="PTHR47585">
    <property type="match status" value="1"/>
</dbReference>
<feature type="domain" description="Major facilitator superfamily (MFS) profile" evidence="7">
    <location>
        <begin position="667"/>
        <end position="1124"/>
    </location>
</feature>
<evidence type="ECO:0000313" key="8">
    <source>
        <dbReference type="EMBL" id="KAF4636430.1"/>
    </source>
</evidence>
<dbReference type="GO" id="GO:0016020">
    <property type="term" value="C:membrane"/>
    <property type="evidence" value="ECO:0007669"/>
    <property type="project" value="UniProtKB-SubCell"/>
</dbReference>
<dbReference type="GO" id="GO:0022857">
    <property type="term" value="F:transmembrane transporter activity"/>
    <property type="evidence" value="ECO:0007669"/>
    <property type="project" value="InterPro"/>
</dbReference>
<dbReference type="AlphaFoldDB" id="A0A8H4RWM3"/>